<keyword evidence="2" id="KW-1185">Reference proteome</keyword>
<gene>
    <name evidence="1" type="ORF">E5990_00980</name>
</gene>
<keyword evidence="1" id="KW-0012">Acyltransferase</keyword>
<accession>A0AC61S8R0</accession>
<keyword evidence="1" id="KW-0808">Transferase</keyword>
<evidence type="ECO:0000313" key="2">
    <source>
        <dbReference type="Proteomes" id="UP000305401"/>
    </source>
</evidence>
<comment type="caution">
    <text evidence="1">The sequence shown here is derived from an EMBL/GenBank/DDBJ whole genome shotgun (WGS) entry which is preliminary data.</text>
</comment>
<reference evidence="1" key="1">
    <citation type="submission" date="2019-04" db="EMBL/GenBank/DDBJ databases">
        <title>Microbes associate with the intestines of laboratory mice.</title>
        <authorList>
            <person name="Navarre W."/>
            <person name="Wong E."/>
            <person name="Huang K.C."/>
            <person name="Tropini C."/>
            <person name="Ng K."/>
            <person name="Yu B."/>
        </authorList>
    </citation>
    <scope>NUCLEOTIDE SEQUENCE</scope>
    <source>
        <strain evidence="1">NM86_A22</strain>
    </source>
</reference>
<evidence type="ECO:0000313" key="1">
    <source>
        <dbReference type="EMBL" id="THG55092.1"/>
    </source>
</evidence>
<dbReference type="EMBL" id="SSTG01000005">
    <property type="protein sequence ID" value="THG55092.1"/>
    <property type="molecule type" value="Genomic_DNA"/>
</dbReference>
<protein>
    <submittedName>
        <fullName evidence="1">Lipid A biosynthesis acyltransferase</fullName>
    </submittedName>
</protein>
<name>A0AC61S8R0_9BACT</name>
<dbReference type="Proteomes" id="UP000305401">
    <property type="component" value="Unassembled WGS sequence"/>
</dbReference>
<organism evidence="1 2">
    <name type="scientific">Muribaculum caecicola</name>
    <dbReference type="NCBI Taxonomy" id="3038144"/>
    <lineage>
        <taxon>Bacteria</taxon>
        <taxon>Pseudomonadati</taxon>
        <taxon>Bacteroidota</taxon>
        <taxon>Bacteroidia</taxon>
        <taxon>Bacteroidales</taxon>
        <taxon>Muribaculaceae</taxon>
        <taxon>Muribaculum</taxon>
    </lineage>
</organism>
<sequence>MHKWLIRFLKVINMRLLYLFAFVFIVPPTMIVNSKARKVIYRFYRKRFGYGRFKSCWMTYKNHCAFSQVVIDKFAMYAGKKFKIAIDGYDQFLLLSEQISGFVQLSSHIGNYEIAGYSLVAKTKRFNALVFGGEKESVMANRSRMFKDNNIRMIPMMADMSHLFVIDQALSDGEILSMPADRVFGSQKSFSIDFLGAKAKFPQGPFLLAAMRNVPMLFVSVMKTAATKYYISVRRIECKVTGSTRIKAENLAGQYVSLLEETVRKHPAQWYNYFDFWAN</sequence>
<proteinExistence type="predicted"/>